<evidence type="ECO:0000256" key="1">
    <source>
        <dbReference type="SAM" id="MobiDB-lite"/>
    </source>
</evidence>
<dbReference type="EMBL" id="CAOQHR010000013">
    <property type="protein sequence ID" value="CAI6342331.1"/>
    <property type="molecule type" value="Genomic_DNA"/>
</dbReference>
<feature type="region of interest" description="Disordered" evidence="1">
    <location>
        <begin position="307"/>
        <end position="371"/>
    </location>
</feature>
<feature type="compositionally biased region" description="Low complexity" evidence="1">
    <location>
        <begin position="565"/>
        <end position="575"/>
    </location>
</feature>
<dbReference type="InterPro" id="IPR036869">
    <property type="entry name" value="J_dom_sf"/>
</dbReference>
<accession>A0A9W4UU08</accession>
<dbReference type="OrthoDB" id="3793347at2759"/>
<feature type="compositionally biased region" description="Basic residues" evidence="1">
    <location>
        <begin position="518"/>
        <end position="537"/>
    </location>
</feature>
<dbReference type="InterPro" id="IPR001623">
    <property type="entry name" value="DnaJ_domain"/>
</dbReference>
<dbReference type="PROSITE" id="PS50076">
    <property type="entry name" value="DNAJ_2"/>
    <property type="match status" value="1"/>
</dbReference>
<feature type="compositionally biased region" description="Polar residues" evidence="1">
    <location>
        <begin position="1"/>
        <end position="10"/>
    </location>
</feature>
<dbReference type="AlphaFoldDB" id="A0A9W4UU08"/>
<evidence type="ECO:0000313" key="4">
    <source>
        <dbReference type="Proteomes" id="UP001152607"/>
    </source>
</evidence>
<keyword evidence="4" id="KW-1185">Reference proteome</keyword>
<comment type="caution">
    <text evidence="3">The sequence shown here is derived from an EMBL/GenBank/DDBJ whole genome shotgun (WGS) entry which is preliminary data.</text>
</comment>
<sequence length="611" mass="68827">MSAVTASNNNHDAETNDSSIPEGPKKGLGNATRNGPMLTPEATPEPENARTEADRRRREQEQKSADIENKDNTDAGSTSPSDEDVIQRILKCGKDDHREVLGISESYETPYKERAAIERATWKLGTDTHPDYNKHKEAQQAFERVIKAAEALNCKEDWIKEVKEWDGAGSDGDSDSDTDEMEAEYEVPAITPKTVKMYQEATAHIAHLQKKPKSKTASKQLEAINNRIKEMNGIDGVEPIDQWTIDYRGLAEYYSEALPFIRKIKKNPDDVEAKQKVDEINQKLDEFIKKRKYLDWRVHPEVVLSEEAEAAKPTPKKNTEKPAPTNEPAKPTPTNEPATPIPNKEPAAAKTNEANASSKTAAEWRPGLTEKGERILAMAPTETEDVLGNPVMTRCSFLVEKKGQENPIAFEDAADIGEQASKGYLQDLPEAERVDIRSKKNNYSPKDRKGFVQMKGVAYKESTSANRFPVCAVWIEYEDGSSKFVNRSGCRAIWKSKADRMIEDVFIDKQLEIPWEKRAKRPNQAKVPPKHPAKARNLRSEDAPWRTQSPRRGRSFGSPERGRSRSTSSSASYLSDEGLERLDGIEERMSKFEQMFMKMDKKLDAMNKTSK</sequence>
<feature type="domain" description="J" evidence="2">
    <location>
        <begin position="96"/>
        <end position="169"/>
    </location>
</feature>
<feature type="compositionally biased region" description="Basic and acidic residues" evidence="1">
    <location>
        <begin position="47"/>
        <end position="73"/>
    </location>
</feature>
<dbReference type="Proteomes" id="UP001152607">
    <property type="component" value="Unassembled WGS sequence"/>
</dbReference>
<name>A0A9W4UU08_9PLEO</name>
<organism evidence="3 4">
    <name type="scientific">Periconia digitata</name>
    <dbReference type="NCBI Taxonomy" id="1303443"/>
    <lineage>
        <taxon>Eukaryota</taxon>
        <taxon>Fungi</taxon>
        <taxon>Dikarya</taxon>
        <taxon>Ascomycota</taxon>
        <taxon>Pezizomycotina</taxon>
        <taxon>Dothideomycetes</taxon>
        <taxon>Pleosporomycetidae</taxon>
        <taxon>Pleosporales</taxon>
        <taxon>Massarineae</taxon>
        <taxon>Periconiaceae</taxon>
        <taxon>Periconia</taxon>
    </lineage>
</organism>
<evidence type="ECO:0000259" key="2">
    <source>
        <dbReference type="PROSITE" id="PS50076"/>
    </source>
</evidence>
<dbReference type="Gene3D" id="1.10.287.110">
    <property type="entry name" value="DnaJ domain"/>
    <property type="match status" value="1"/>
</dbReference>
<evidence type="ECO:0000313" key="3">
    <source>
        <dbReference type="EMBL" id="CAI6342331.1"/>
    </source>
</evidence>
<feature type="region of interest" description="Disordered" evidence="1">
    <location>
        <begin position="1"/>
        <end position="86"/>
    </location>
</feature>
<proteinExistence type="predicted"/>
<feature type="region of interest" description="Disordered" evidence="1">
    <location>
        <begin position="517"/>
        <end position="577"/>
    </location>
</feature>
<protein>
    <recommendedName>
        <fullName evidence="2">J domain-containing protein</fullName>
    </recommendedName>
</protein>
<gene>
    <name evidence="3" type="ORF">PDIGIT_LOCUS15537</name>
</gene>
<reference evidence="3" key="1">
    <citation type="submission" date="2023-01" db="EMBL/GenBank/DDBJ databases">
        <authorList>
            <person name="Van Ghelder C."/>
            <person name="Rancurel C."/>
        </authorList>
    </citation>
    <scope>NUCLEOTIDE SEQUENCE</scope>
    <source>
        <strain evidence="3">CNCM I-4278</strain>
    </source>
</reference>